<evidence type="ECO:0000259" key="2">
    <source>
        <dbReference type="Pfam" id="PF13699"/>
    </source>
</evidence>
<name>A0A4U1JKD2_9BACT</name>
<comment type="caution">
    <text evidence="3">The sequence shown here is derived from an EMBL/GenBank/DDBJ whole genome shotgun (WGS) entry which is preliminary data.</text>
</comment>
<gene>
    <name evidence="3" type="ORF">E8A74_00580</name>
</gene>
<evidence type="ECO:0000313" key="3">
    <source>
        <dbReference type="EMBL" id="TKD13085.1"/>
    </source>
</evidence>
<keyword evidence="4" id="KW-1185">Reference proteome</keyword>
<dbReference type="Proteomes" id="UP000309215">
    <property type="component" value="Unassembled WGS sequence"/>
</dbReference>
<accession>A0A4U1JKD2</accession>
<organism evidence="3 4">
    <name type="scientific">Polyangium fumosum</name>
    <dbReference type="NCBI Taxonomy" id="889272"/>
    <lineage>
        <taxon>Bacteria</taxon>
        <taxon>Pseudomonadati</taxon>
        <taxon>Myxococcota</taxon>
        <taxon>Polyangia</taxon>
        <taxon>Polyangiales</taxon>
        <taxon>Polyangiaceae</taxon>
        <taxon>Polyangium</taxon>
    </lineage>
</organism>
<feature type="region of interest" description="Disordered" evidence="1">
    <location>
        <begin position="50"/>
        <end position="90"/>
    </location>
</feature>
<evidence type="ECO:0000256" key="1">
    <source>
        <dbReference type="SAM" id="MobiDB-lite"/>
    </source>
</evidence>
<feature type="compositionally biased region" description="Basic and acidic residues" evidence="1">
    <location>
        <begin position="1"/>
        <end position="10"/>
    </location>
</feature>
<dbReference type="InterPro" id="IPR025295">
    <property type="entry name" value="eCIS_core_dom"/>
</dbReference>
<dbReference type="AlphaFoldDB" id="A0A4U1JKD2"/>
<reference evidence="3 4" key="1">
    <citation type="submission" date="2019-04" db="EMBL/GenBank/DDBJ databases">
        <authorList>
            <person name="Li Y."/>
            <person name="Wang J."/>
        </authorList>
    </citation>
    <scope>NUCLEOTIDE SEQUENCE [LARGE SCALE GENOMIC DNA]</scope>
    <source>
        <strain evidence="3 4">DSM 14668</strain>
    </source>
</reference>
<dbReference type="EMBL" id="SSMQ01000001">
    <property type="protein sequence ID" value="TKD13085.1"/>
    <property type="molecule type" value="Genomic_DNA"/>
</dbReference>
<protein>
    <submittedName>
        <fullName evidence="3">DUF4157 domain-containing protein</fullName>
    </submittedName>
</protein>
<sequence>MFMLARKEQAPETLPLIPKPTRHRSSRLEPNEPLAPLPFAAWRRSLLEIPLSPSSAPSRAEGAESSTGARIPITAPPIQRKPGISTPGDAYEREADHVADEVMRMAEPAAIGAAPQRVQRKCASCEEEEEKATIQAKHEPSATTEGSLDVGAALRGAGRGGAPLPRDVRSFFEPRFGYDFGRVRIHTDSQAASAARAVKARAYTVGRNIVFGEGEYAPATADGKRLMAHELTHVVQQRGLGGHQIQRQTTPAPDNNDLCKDLLRKIWEVITALKALWQGIVDDEYNLQFNNWSKSNPLIIDGHNIGSVEGHQEKFRNLQRRLKNLLDAWKDDDCNDTPFRVPKEAWEWVKEPIPDPKPKPAPKPKPWTAPGSAKLGAAAAGGLIGAGVGAVLGAGAGAILGGGGGTLVAPGFGTVGGGAAGGVAGAKAGAWAGAAVGTTLGAVIGWLISE</sequence>
<dbReference type="Pfam" id="PF13699">
    <property type="entry name" value="eCIS_core"/>
    <property type="match status" value="1"/>
</dbReference>
<proteinExistence type="predicted"/>
<feature type="region of interest" description="Disordered" evidence="1">
    <location>
        <begin position="1"/>
        <end position="34"/>
    </location>
</feature>
<dbReference type="OrthoDB" id="5400814at2"/>
<feature type="domain" description="eCIS core" evidence="2">
    <location>
        <begin position="163"/>
        <end position="239"/>
    </location>
</feature>
<evidence type="ECO:0000313" key="4">
    <source>
        <dbReference type="Proteomes" id="UP000309215"/>
    </source>
</evidence>